<dbReference type="InterPro" id="IPR043502">
    <property type="entry name" value="DNA/RNA_pol_sf"/>
</dbReference>
<dbReference type="EMBL" id="RCSS01000712">
    <property type="protein sequence ID" value="RVD90934.1"/>
    <property type="molecule type" value="Genomic_DNA"/>
</dbReference>
<dbReference type="InterPro" id="IPR012337">
    <property type="entry name" value="RNaseH-like_sf"/>
</dbReference>
<evidence type="ECO:0000256" key="1">
    <source>
        <dbReference type="ARBA" id="ARBA00005755"/>
    </source>
</evidence>
<dbReference type="GO" id="GO:0003682">
    <property type="term" value="F:chromatin binding"/>
    <property type="evidence" value="ECO:0007669"/>
    <property type="project" value="TreeGrafter"/>
</dbReference>
<dbReference type="EC" id="2.7.7.7" evidence="5"/>
<keyword evidence="3 5" id="KW-0548">Nucleotidyltransferase</keyword>
<dbReference type="InterPro" id="IPR006134">
    <property type="entry name" value="DNA-dir_DNA_pol_B_multi_dom"/>
</dbReference>
<dbReference type="InterPro" id="IPR042087">
    <property type="entry name" value="DNA_pol_B_thumb"/>
</dbReference>
<keyword evidence="2 5" id="KW-0808">Transferase</keyword>
<dbReference type="SUPFAM" id="SSF53098">
    <property type="entry name" value="Ribonuclease H-like"/>
    <property type="match status" value="1"/>
</dbReference>
<keyword evidence="5" id="KW-0238">DNA-binding</keyword>
<dbReference type="GO" id="GO:0006273">
    <property type="term" value="P:lagging strand elongation"/>
    <property type="evidence" value="ECO:0007669"/>
    <property type="project" value="TreeGrafter"/>
</dbReference>
<evidence type="ECO:0000256" key="5">
    <source>
        <dbReference type="RuleBase" id="RU000442"/>
    </source>
</evidence>
<keyword evidence="4 5" id="KW-0239">DNA-directed DNA polymerase</keyword>
<dbReference type="GO" id="GO:0000166">
    <property type="term" value="F:nucleotide binding"/>
    <property type="evidence" value="ECO:0007669"/>
    <property type="project" value="InterPro"/>
</dbReference>
<dbReference type="Gene3D" id="1.10.132.60">
    <property type="entry name" value="DNA polymerase family B, C-terminal domain"/>
    <property type="match status" value="1"/>
</dbReference>
<keyword evidence="5" id="KW-0235">DNA replication</keyword>
<dbReference type="PROSITE" id="PS00116">
    <property type="entry name" value="DNA_POLYMERASE_B"/>
    <property type="match status" value="1"/>
</dbReference>
<dbReference type="VEuPathDB" id="MicrosporidiaDB:TUBRATIS_26250"/>
<dbReference type="Pfam" id="PF00136">
    <property type="entry name" value="DNA_pol_B"/>
    <property type="match status" value="1"/>
</dbReference>
<comment type="caution">
    <text evidence="7">The sequence shown here is derived from an EMBL/GenBank/DDBJ whole genome shotgun (WGS) entry which is preliminary data.</text>
</comment>
<proteinExistence type="inferred from homology"/>
<dbReference type="GO" id="GO:0005658">
    <property type="term" value="C:alpha DNA polymerase:primase complex"/>
    <property type="evidence" value="ECO:0007669"/>
    <property type="project" value="TreeGrafter"/>
</dbReference>
<dbReference type="Gene3D" id="3.90.1600.10">
    <property type="entry name" value="Palm domain of DNA polymerase"/>
    <property type="match status" value="2"/>
</dbReference>
<dbReference type="AlphaFoldDB" id="A0A437AIH4"/>
<dbReference type="Proteomes" id="UP000282876">
    <property type="component" value="Unassembled WGS sequence"/>
</dbReference>
<evidence type="ECO:0000259" key="6">
    <source>
        <dbReference type="Pfam" id="PF00136"/>
    </source>
</evidence>
<dbReference type="PRINTS" id="PR00106">
    <property type="entry name" value="DNAPOLB"/>
</dbReference>
<evidence type="ECO:0000256" key="4">
    <source>
        <dbReference type="ARBA" id="ARBA00022932"/>
    </source>
</evidence>
<evidence type="ECO:0000313" key="7">
    <source>
        <dbReference type="EMBL" id="RVD90934.1"/>
    </source>
</evidence>
<dbReference type="OrthoDB" id="6755010at2759"/>
<accession>A0A437AIH4</accession>
<evidence type="ECO:0000313" key="8">
    <source>
        <dbReference type="Proteomes" id="UP000282876"/>
    </source>
</evidence>
<evidence type="ECO:0000256" key="2">
    <source>
        <dbReference type="ARBA" id="ARBA00022679"/>
    </source>
</evidence>
<dbReference type="GO" id="GO:0003697">
    <property type="term" value="F:single-stranded DNA binding"/>
    <property type="evidence" value="ECO:0007669"/>
    <property type="project" value="TreeGrafter"/>
</dbReference>
<dbReference type="NCBIfam" id="TIGR00592">
    <property type="entry name" value="pol2"/>
    <property type="match status" value="1"/>
</dbReference>
<comment type="similarity">
    <text evidence="1 5">Belongs to the DNA polymerase type-B family.</text>
</comment>
<protein>
    <recommendedName>
        <fullName evidence="5">DNA polymerase</fullName>
        <ecNumber evidence="5">2.7.7.7</ecNumber>
    </recommendedName>
</protein>
<dbReference type="SMART" id="SM00486">
    <property type="entry name" value="POLBc"/>
    <property type="match status" value="1"/>
</dbReference>
<sequence>MTFYLLDVEQVSETSLALFCKETNSPFLLKKLILKNIKPTYLVLSNDESGEEMENYFYKNVPLKCKFMRTNLETNTTFCIKEFSSPLEQFIISKKIKGPGIIELRNYQESTSGEILIGSMDEIIGFKHEKMPPLKIMTLIVNEGKDLEYFYTNVQFYNSNKVTHFSCGTKYLKGNFSKKCHNLNEVLYSLNDFIEKENPDLILFHNLHPLIQKRLNFYGRLVCDLFVLAPSFLKSRNFSLEEIYFALFKKNFIDFSKENMLKMIYDCFISMNILELSKELTEICGNLLKRTLLNFRAERNEYFLLHEFYANKILFPPKEKREGESYEGGLVLEPKTGFYETKVLLLDFNSLYPSIIQEYNICFSNLDGTKKELGILPRILKNLVERRREVKVLMKRSNDSVLNTKQLALKLIANSIYGCLGTPNFRFCNFELAKQITFHGRQILQEAKILAEQLGLNVIYGDTDSIMIDSQKNVLEKEGEDLKNIINKKYKFIEIEIEKVYKRILLLKKKKYGAITTKNVIETKGLDSVRRDFCLISSEIASKVLEIILKDSDKIFNNGNVKILQQIYSFLAEKKNNLEKEPQEKFVINACLAKPLEKYANPDILPHVSLAYRLRKRNIFYKKDDVIGYVIGLGEKGESISKRACLPGENKIDYEYYINNQILPPLNRLLTYIKGIDFDHIANIFGVKKVYVSRSNFNFKTLCCNESQSSLSECKKCKQPINKIWLNNLIRNTLRENTTFLYNYEMYCSCGCVTKTPIKKCLVCHRDFLFSCNNDKFDSLLESLAENEIAEEYLKVSEYRKIDLRIFEEEISYFKEKYF</sequence>
<keyword evidence="8" id="KW-1185">Reference proteome</keyword>
<comment type="catalytic activity">
    <reaction evidence="5">
        <text>DNA(n) + a 2'-deoxyribonucleoside 5'-triphosphate = DNA(n+1) + diphosphate</text>
        <dbReference type="Rhea" id="RHEA:22508"/>
        <dbReference type="Rhea" id="RHEA-COMP:17339"/>
        <dbReference type="Rhea" id="RHEA-COMP:17340"/>
        <dbReference type="ChEBI" id="CHEBI:33019"/>
        <dbReference type="ChEBI" id="CHEBI:61560"/>
        <dbReference type="ChEBI" id="CHEBI:173112"/>
        <dbReference type="EC" id="2.7.7.7"/>
    </reaction>
</comment>
<dbReference type="PANTHER" id="PTHR45861">
    <property type="entry name" value="DNA POLYMERASE ALPHA CATALYTIC SUBUNIT"/>
    <property type="match status" value="1"/>
</dbReference>
<dbReference type="GO" id="GO:1902975">
    <property type="term" value="P:mitotic DNA replication initiation"/>
    <property type="evidence" value="ECO:0007669"/>
    <property type="project" value="TreeGrafter"/>
</dbReference>
<dbReference type="InterPro" id="IPR023211">
    <property type="entry name" value="DNA_pol_palm_dom_sf"/>
</dbReference>
<dbReference type="InterPro" id="IPR017964">
    <property type="entry name" value="DNA-dir_DNA_pol_B_CS"/>
</dbReference>
<dbReference type="GO" id="GO:0003688">
    <property type="term" value="F:DNA replication origin binding"/>
    <property type="evidence" value="ECO:0007669"/>
    <property type="project" value="TreeGrafter"/>
</dbReference>
<dbReference type="GO" id="GO:0003887">
    <property type="term" value="F:DNA-directed DNA polymerase activity"/>
    <property type="evidence" value="ECO:0007669"/>
    <property type="project" value="UniProtKB-KW"/>
</dbReference>
<dbReference type="PANTHER" id="PTHR45861:SF1">
    <property type="entry name" value="DNA POLYMERASE ALPHA CATALYTIC SUBUNIT"/>
    <property type="match status" value="1"/>
</dbReference>
<dbReference type="SUPFAM" id="SSF56672">
    <property type="entry name" value="DNA/RNA polymerases"/>
    <property type="match status" value="1"/>
</dbReference>
<dbReference type="InterPro" id="IPR006172">
    <property type="entry name" value="DNA-dir_DNA_pol_B"/>
</dbReference>
<gene>
    <name evidence="7" type="ORF">TUBRATIS_26250</name>
</gene>
<feature type="domain" description="DNA-directed DNA polymerase family B multifunctional" evidence="6">
    <location>
        <begin position="370"/>
        <end position="672"/>
    </location>
</feature>
<reference evidence="7 8" key="1">
    <citation type="submission" date="2018-10" db="EMBL/GenBank/DDBJ databases">
        <title>Draft genome sequence of the microsporidian Tubulinosema ratisbonensis.</title>
        <authorList>
            <person name="Polonais V."/>
            <person name="Peyretaillade E."/>
            <person name="Niehus S."/>
            <person name="Wawrzyniak I."/>
            <person name="Franchet A."/>
            <person name="Gaspin C."/>
            <person name="Reichstadt M."/>
            <person name="Belser C."/>
            <person name="Labadie K."/>
            <person name="Delbac F."/>
            <person name="Ferrandon D."/>
        </authorList>
    </citation>
    <scope>NUCLEOTIDE SEQUENCE [LARGE SCALE GENOMIC DNA]</scope>
    <source>
        <strain evidence="7 8">Franzen</strain>
    </source>
</reference>
<organism evidence="7 8">
    <name type="scientific">Tubulinosema ratisbonensis</name>
    <dbReference type="NCBI Taxonomy" id="291195"/>
    <lineage>
        <taxon>Eukaryota</taxon>
        <taxon>Fungi</taxon>
        <taxon>Fungi incertae sedis</taxon>
        <taxon>Microsporidia</taxon>
        <taxon>Tubulinosematoidea</taxon>
        <taxon>Tubulinosematidae</taxon>
        <taxon>Tubulinosema</taxon>
    </lineage>
</organism>
<evidence type="ECO:0000256" key="3">
    <source>
        <dbReference type="ARBA" id="ARBA00022695"/>
    </source>
</evidence>
<dbReference type="STRING" id="291195.A0A437AIH4"/>
<name>A0A437AIH4_9MICR</name>
<dbReference type="GO" id="GO:0006272">
    <property type="term" value="P:leading strand elongation"/>
    <property type="evidence" value="ECO:0007669"/>
    <property type="project" value="TreeGrafter"/>
</dbReference>